<dbReference type="Gene3D" id="4.10.60.30">
    <property type="entry name" value="Nanos, RNA-binding domain"/>
    <property type="match status" value="1"/>
</dbReference>
<dbReference type="InterPro" id="IPR008705">
    <property type="entry name" value="Nanos/Xcar2"/>
</dbReference>
<gene>
    <name evidence="11" type="ORF">BaRGS_00012445</name>
</gene>
<evidence type="ECO:0000256" key="2">
    <source>
        <dbReference type="ARBA" id="ARBA00022490"/>
    </source>
</evidence>
<dbReference type="GO" id="GO:0005737">
    <property type="term" value="C:cytoplasm"/>
    <property type="evidence" value="ECO:0007669"/>
    <property type="project" value="UniProtKB-SubCell"/>
</dbReference>
<reference evidence="11 12" key="1">
    <citation type="journal article" date="2023" name="Sci. Data">
        <title>Genome assembly of the Korean intertidal mud-creeper Batillaria attramentaria.</title>
        <authorList>
            <person name="Patra A.K."/>
            <person name="Ho P.T."/>
            <person name="Jun S."/>
            <person name="Lee S.J."/>
            <person name="Kim Y."/>
            <person name="Won Y.J."/>
        </authorList>
    </citation>
    <scope>NUCLEOTIDE SEQUENCE [LARGE SCALE GENOMIC DNA]</scope>
    <source>
        <strain evidence="11">Wonlab-2016</strain>
    </source>
</reference>
<organism evidence="11 12">
    <name type="scientific">Batillaria attramentaria</name>
    <dbReference type="NCBI Taxonomy" id="370345"/>
    <lineage>
        <taxon>Eukaryota</taxon>
        <taxon>Metazoa</taxon>
        <taxon>Spiralia</taxon>
        <taxon>Lophotrochozoa</taxon>
        <taxon>Mollusca</taxon>
        <taxon>Gastropoda</taxon>
        <taxon>Caenogastropoda</taxon>
        <taxon>Sorbeoconcha</taxon>
        <taxon>Cerithioidea</taxon>
        <taxon>Batillariidae</taxon>
        <taxon>Batillaria</taxon>
    </lineage>
</organism>
<dbReference type="GO" id="GO:0003723">
    <property type="term" value="F:RNA binding"/>
    <property type="evidence" value="ECO:0007669"/>
    <property type="project" value="UniProtKB-UniRule"/>
</dbReference>
<evidence type="ECO:0000256" key="8">
    <source>
        <dbReference type="PROSITE-ProRule" id="PRU00855"/>
    </source>
</evidence>
<comment type="subcellular location">
    <subcellularLocation>
        <location evidence="1">Cytoplasm</location>
    </subcellularLocation>
</comment>
<evidence type="ECO:0000256" key="9">
    <source>
        <dbReference type="SAM" id="MobiDB-lite"/>
    </source>
</evidence>
<dbReference type="PROSITE" id="PS51522">
    <property type="entry name" value="ZF_NANOS"/>
    <property type="match status" value="1"/>
</dbReference>
<evidence type="ECO:0000256" key="5">
    <source>
        <dbReference type="ARBA" id="ARBA00022833"/>
    </source>
</evidence>
<keyword evidence="12" id="KW-1185">Reference proteome</keyword>
<keyword evidence="7 8" id="KW-0694">RNA-binding</keyword>
<dbReference type="InterPro" id="IPR024161">
    <property type="entry name" value="Znf_nanos-typ"/>
</dbReference>
<evidence type="ECO:0000256" key="3">
    <source>
        <dbReference type="ARBA" id="ARBA00022723"/>
    </source>
</evidence>
<dbReference type="GO" id="GO:0008270">
    <property type="term" value="F:zinc ion binding"/>
    <property type="evidence" value="ECO:0007669"/>
    <property type="project" value="UniProtKB-KW"/>
</dbReference>
<dbReference type="AlphaFoldDB" id="A0ABD0LA82"/>
<dbReference type="InterPro" id="IPR038129">
    <property type="entry name" value="Nanos_sf"/>
</dbReference>
<protein>
    <recommendedName>
        <fullName evidence="10">Nanos-type domain-containing protein</fullName>
    </recommendedName>
</protein>
<evidence type="ECO:0000313" key="12">
    <source>
        <dbReference type="Proteomes" id="UP001519460"/>
    </source>
</evidence>
<evidence type="ECO:0000256" key="4">
    <source>
        <dbReference type="ARBA" id="ARBA00022771"/>
    </source>
</evidence>
<proteinExistence type="inferred from homology"/>
<feature type="domain" description="Nanos-type" evidence="10">
    <location>
        <begin position="156"/>
        <end position="210"/>
    </location>
</feature>
<dbReference type="EMBL" id="JACVVK020000068">
    <property type="protein sequence ID" value="KAK7496280.1"/>
    <property type="molecule type" value="Genomic_DNA"/>
</dbReference>
<comment type="caution">
    <text evidence="11">The sequence shown here is derived from an EMBL/GenBank/DDBJ whole genome shotgun (WGS) entry which is preliminary data.</text>
</comment>
<comment type="similarity">
    <text evidence="8">Belongs to the nanos family.</text>
</comment>
<name>A0ABD0LA82_9CAEN</name>
<keyword evidence="5" id="KW-0862">Zinc</keyword>
<evidence type="ECO:0000256" key="7">
    <source>
        <dbReference type="ARBA" id="ARBA00022884"/>
    </source>
</evidence>
<evidence type="ECO:0000259" key="10">
    <source>
        <dbReference type="PROSITE" id="PS51522"/>
    </source>
</evidence>
<keyword evidence="3" id="KW-0479">Metal-binding</keyword>
<sequence length="237" mass="26558">MAHRLQVFKAICGGELLSIDDLQLSIPSPFFGEGSLEVCSVVNCDQPMSQCDTCKIKITLPLTEPEESFDEKFKTNGRDSPLDPWDVLAVLMRCQAGSRQNSPAPQAPKQDVRVRKSGPGSLRENHPLTNGSDGTTNRDRRGGERSSTRRKKNSPLCKFCKNNKEEKRVYEGHNLNDEYGRVACPILRQFICPLCGATGDNAHTLKYCPESDKVDHGTIMRVRLETEMANKRRKPPR</sequence>
<evidence type="ECO:0000256" key="1">
    <source>
        <dbReference type="ARBA" id="ARBA00004496"/>
    </source>
</evidence>
<evidence type="ECO:0000256" key="6">
    <source>
        <dbReference type="ARBA" id="ARBA00022845"/>
    </source>
</evidence>
<feature type="region of interest" description="Disordered" evidence="9">
    <location>
        <begin position="98"/>
        <end position="155"/>
    </location>
</feature>
<feature type="compositionally biased region" description="Basic and acidic residues" evidence="9">
    <location>
        <begin position="136"/>
        <end position="147"/>
    </location>
</feature>
<dbReference type="Proteomes" id="UP001519460">
    <property type="component" value="Unassembled WGS sequence"/>
</dbReference>
<dbReference type="PANTHER" id="PTHR12887">
    <property type="entry name" value="NANOS PROTEIN"/>
    <property type="match status" value="1"/>
</dbReference>
<dbReference type="Pfam" id="PF05741">
    <property type="entry name" value="zf-nanos"/>
    <property type="match status" value="1"/>
</dbReference>
<keyword evidence="4 8" id="KW-0863">Zinc-finger</keyword>
<evidence type="ECO:0000313" key="11">
    <source>
        <dbReference type="EMBL" id="KAK7496280.1"/>
    </source>
</evidence>
<keyword evidence="2" id="KW-0963">Cytoplasm</keyword>
<keyword evidence="6 8" id="KW-0810">Translation regulation</keyword>
<accession>A0ABD0LA82</accession>
<dbReference type="GO" id="GO:0006417">
    <property type="term" value="P:regulation of translation"/>
    <property type="evidence" value="ECO:0007669"/>
    <property type="project" value="UniProtKB-UniRule"/>
</dbReference>